<proteinExistence type="predicted"/>
<name>A0ABR0B8W8_9CRUS</name>
<evidence type="ECO:0000256" key="2">
    <source>
        <dbReference type="SAM" id="SignalP"/>
    </source>
</evidence>
<comment type="caution">
    <text evidence="3">The sequence shown here is derived from an EMBL/GenBank/DDBJ whole genome shotgun (WGS) entry which is preliminary data.</text>
</comment>
<feature type="compositionally biased region" description="Basic and acidic residues" evidence="1">
    <location>
        <begin position="194"/>
        <end position="207"/>
    </location>
</feature>
<sequence length="227" mass="23456">MKKALFAVAAAAAVLSAGAPRDAAACGGALWEERVFVPKPSPPKLVAQAEKDLEGGSGAGGRQPEESRPSNRSSCRRPFQGELKVAGQKEATPQERLAWAAKKLEALSAKAPDNPTVEGDFGEGLAAAGRDLDAYGHLAKLADKDLLGTAEGYSALSRLQFAAGLTSKSAKSLARCEAMASDRTVCGLAKAPEKKVAEKAKAEEPKKGAAKPSAKFDPAVFAGDLKI</sequence>
<organism evidence="3 4">
    <name type="scientific">Daphnia magna</name>
    <dbReference type="NCBI Taxonomy" id="35525"/>
    <lineage>
        <taxon>Eukaryota</taxon>
        <taxon>Metazoa</taxon>
        <taxon>Ecdysozoa</taxon>
        <taxon>Arthropoda</taxon>
        <taxon>Crustacea</taxon>
        <taxon>Branchiopoda</taxon>
        <taxon>Diplostraca</taxon>
        <taxon>Cladocera</taxon>
        <taxon>Anomopoda</taxon>
        <taxon>Daphniidae</taxon>
        <taxon>Daphnia</taxon>
    </lineage>
</organism>
<evidence type="ECO:0000313" key="3">
    <source>
        <dbReference type="EMBL" id="KAK4045027.1"/>
    </source>
</evidence>
<reference evidence="3 4" key="1">
    <citation type="journal article" date="2023" name="Nucleic Acids Res.">
        <title>The hologenome of Daphnia magna reveals possible DNA methylation and microbiome-mediated evolution of the host genome.</title>
        <authorList>
            <person name="Chaturvedi A."/>
            <person name="Li X."/>
            <person name="Dhandapani V."/>
            <person name="Marshall H."/>
            <person name="Kissane S."/>
            <person name="Cuenca-Cambronero M."/>
            <person name="Asole G."/>
            <person name="Calvet F."/>
            <person name="Ruiz-Romero M."/>
            <person name="Marangio P."/>
            <person name="Guigo R."/>
            <person name="Rago D."/>
            <person name="Mirbahai L."/>
            <person name="Eastwood N."/>
            <person name="Colbourne J.K."/>
            <person name="Zhou J."/>
            <person name="Mallon E."/>
            <person name="Orsini L."/>
        </authorList>
    </citation>
    <scope>NUCLEOTIDE SEQUENCE [LARGE SCALE GENOMIC DNA]</scope>
    <source>
        <strain evidence="3">LRV0_1</strain>
    </source>
</reference>
<feature type="chain" id="PRO_5046026146" evidence="2">
    <location>
        <begin position="26"/>
        <end position="227"/>
    </location>
</feature>
<keyword evidence="4" id="KW-1185">Reference proteome</keyword>
<feature type="region of interest" description="Disordered" evidence="1">
    <location>
        <begin position="40"/>
        <end position="91"/>
    </location>
</feature>
<evidence type="ECO:0000313" key="4">
    <source>
        <dbReference type="Proteomes" id="UP001234178"/>
    </source>
</evidence>
<feature type="region of interest" description="Disordered" evidence="1">
    <location>
        <begin position="194"/>
        <end position="214"/>
    </location>
</feature>
<protein>
    <submittedName>
        <fullName evidence="3">Uncharacterized protein</fullName>
    </submittedName>
</protein>
<accession>A0ABR0B8W8</accession>
<dbReference type="EMBL" id="JAOYFB010000041">
    <property type="protein sequence ID" value="KAK4045027.1"/>
    <property type="molecule type" value="Genomic_DNA"/>
</dbReference>
<keyword evidence="2" id="KW-0732">Signal</keyword>
<dbReference type="Proteomes" id="UP001234178">
    <property type="component" value="Unassembled WGS sequence"/>
</dbReference>
<gene>
    <name evidence="3" type="ORF">OUZ56_032435</name>
</gene>
<feature type="signal peptide" evidence="2">
    <location>
        <begin position="1"/>
        <end position="25"/>
    </location>
</feature>
<evidence type="ECO:0000256" key="1">
    <source>
        <dbReference type="SAM" id="MobiDB-lite"/>
    </source>
</evidence>